<dbReference type="Proteomes" id="UP000295252">
    <property type="component" value="Chromosome II"/>
</dbReference>
<dbReference type="AlphaFoldDB" id="A0A068UID8"/>
<dbReference type="PANTHER" id="PTHR35992">
    <property type="entry name" value="CYTOMATRIX PROTEIN-LIKE PROTEIN"/>
    <property type="match status" value="1"/>
</dbReference>
<dbReference type="OrthoDB" id="1921280at2759"/>
<sequence length="345" mass="40062">MAKAKGSNDSWDREKCNKIFNAMVHLLQNQQTQIQYLAKDRKLLEDIVKLQHERWTSDVNLLKEHIFQMRRDLTMQEKERIVEATKADMVMGLKLRESFLYKQKFENADSELADFREWFEQLARKCSEKDTSADVIKKGEEHRYKALESNLKRLQCENEKLMLDKNSEISALLAEKNFVWNQYKLMETNLNEQLRQKRADVESANEKIWGLLSSMEDMQSSNSVKDRMIARLNDDIARLRSDLVKNDEEVSRLSRKLEALRRLRKDSMTPVLGRCTTESGNTNSKGKSGMTVTTKKELDSSLTLEKECKSSKRKAVDTIQVSNTPKLFTSSFKVPKLKNSSPAVH</sequence>
<dbReference type="Gramene" id="CDP07398">
    <property type="protein sequence ID" value="CDP07398"/>
    <property type="gene ID" value="GSCOC_T00024652001"/>
</dbReference>
<name>A0A068UID8_COFCA</name>
<feature type="compositionally biased region" description="Polar residues" evidence="2">
    <location>
        <begin position="276"/>
        <end position="293"/>
    </location>
</feature>
<organism evidence="3 4">
    <name type="scientific">Coffea canephora</name>
    <name type="common">Robusta coffee</name>
    <dbReference type="NCBI Taxonomy" id="49390"/>
    <lineage>
        <taxon>Eukaryota</taxon>
        <taxon>Viridiplantae</taxon>
        <taxon>Streptophyta</taxon>
        <taxon>Embryophyta</taxon>
        <taxon>Tracheophyta</taxon>
        <taxon>Spermatophyta</taxon>
        <taxon>Magnoliopsida</taxon>
        <taxon>eudicotyledons</taxon>
        <taxon>Gunneridae</taxon>
        <taxon>Pentapetalae</taxon>
        <taxon>asterids</taxon>
        <taxon>lamiids</taxon>
        <taxon>Gentianales</taxon>
        <taxon>Rubiaceae</taxon>
        <taxon>Ixoroideae</taxon>
        <taxon>Gardenieae complex</taxon>
        <taxon>Bertiereae - Coffeeae clade</taxon>
        <taxon>Coffeeae</taxon>
        <taxon>Coffea</taxon>
    </lineage>
</organism>
<keyword evidence="4" id="KW-1185">Reference proteome</keyword>
<evidence type="ECO:0000313" key="3">
    <source>
        <dbReference type="EMBL" id="CDP07398.1"/>
    </source>
</evidence>
<dbReference type="STRING" id="49390.A0A068UID8"/>
<dbReference type="FunCoup" id="A0A068UID8">
    <property type="interactions" value="413"/>
</dbReference>
<evidence type="ECO:0000256" key="1">
    <source>
        <dbReference type="SAM" id="Coils"/>
    </source>
</evidence>
<evidence type="ECO:0000256" key="2">
    <source>
        <dbReference type="SAM" id="MobiDB-lite"/>
    </source>
</evidence>
<dbReference type="PANTHER" id="PTHR35992:SF1">
    <property type="entry name" value="CYTOMATRIX PROTEIN-LIKE PROTEIN"/>
    <property type="match status" value="1"/>
</dbReference>
<gene>
    <name evidence="3" type="ORF">GSCOC_T00024652001</name>
</gene>
<reference evidence="4" key="1">
    <citation type="journal article" date="2014" name="Science">
        <title>The coffee genome provides insight into the convergent evolution of caffeine biosynthesis.</title>
        <authorList>
            <person name="Denoeud F."/>
            <person name="Carretero-Paulet L."/>
            <person name="Dereeper A."/>
            <person name="Droc G."/>
            <person name="Guyot R."/>
            <person name="Pietrella M."/>
            <person name="Zheng C."/>
            <person name="Alberti A."/>
            <person name="Anthony F."/>
            <person name="Aprea G."/>
            <person name="Aury J.M."/>
            <person name="Bento P."/>
            <person name="Bernard M."/>
            <person name="Bocs S."/>
            <person name="Campa C."/>
            <person name="Cenci A."/>
            <person name="Combes M.C."/>
            <person name="Crouzillat D."/>
            <person name="Da Silva C."/>
            <person name="Daddiego L."/>
            <person name="De Bellis F."/>
            <person name="Dussert S."/>
            <person name="Garsmeur O."/>
            <person name="Gayraud T."/>
            <person name="Guignon V."/>
            <person name="Jahn K."/>
            <person name="Jamilloux V."/>
            <person name="Joet T."/>
            <person name="Labadie K."/>
            <person name="Lan T."/>
            <person name="Leclercq J."/>
            <person name="Lepelley M."/>
            <person name="Leroy T."/>
            <person name="Li L.T."/>
            <person name="Librado P."/>
            <person name="Lopez L."/>
            <person name="Munoz A."/>
            <person name="Noel B."/>
            <person name="Pallavicini A."/>
            <person name="Perrotta G."/>
            <person name="Poncet V."/>
            <person name="Pot D."/>
            <person name="Priyono X."/>
            <person name="Rigoreau M."/>
            <person name="Rouard M."/>
            <person name="Rozas J."/>
            <person name="Tranchant-Dubreuil C."/>
            <person name="VanBuren R."/>
            <person name="Zhang Q."/>
            <person name="Andrade A.C."/>
            <person name="Argout X."/>
            <person name="Bertrand B."/>
            <person name="de Kochko A."/>
            <person name="Graziosi G."/>
            <person name="Henry R.J."/>
            <person name="Jayarama X."/>
            <person name="Ming R."/>
            <person name="Nagai C."/>
            <person name="Rounsley S."/>
            <person name="Sankoff D."/>
            <person name="Giuliano G."/>
            <person name="Albert V.A."/>
            <person name="Wincker P."/>
            <person name="Lashermes P."/>
        </authorList>
    </citation>
    <scope>NUCLEOTIDE SEQUENCE [LARGE SCALE GENOMIC DNA]</scope>
    <source>
        <strain evidence="4">cv. DH200-94</strain>
    </source>
</reference>
<dbReference type="InParanoid" id="A0A068UID8"/>
<evidence type="ECO:0000313" key="4">
    <source>
        <dbReference type="Proteomes" id="UP000295252"/>
    </source>
</evidence>
<feature type="coiled-coil region" evidence="1">
    <location>
        <begin position="137"/>
        <end position="263"/>
    </location>
</feature>
<proteinExistence type="predicted"/>
<dbReference type="EMBL" id="HG739110">
    <property type="protein sequence ID" value="CDP07398.1"/>
    <property type="molecule type" value="Genomic_DNA"/>
</dbReference>
<accession>A0A068UID8</accession>
<dbReference type="OMA" id="KMQHERW"/>
<dbReference type="PhylomeDB" id="A0A068UID8"/>
<keyword evidence="1" id="KW-0175">Coiled coil</keyword>
<protein>
    <submittedName>
        <fullName evidence="3">Uncharacterized protein</fullName>
    </submittedName>
</protein>
<feature type="region of interest" description="Disordered" evidence="2">
    <location>
        <begin position="271"/>
        <end position="298"/>
    </location>
</feature>